<evidence type="ECO:0000256" key="3">
    <source>
        <dbReference type="ARBA" id="ARBA00022989"/>
    </source>
</evidence>
<evidence type="ECO:0000256" key="1">
    <source>
        <dbReference type="ARBA" id="ARBA00004141"/>
    </source>
</evidence>
<feature type="region of interest" description="Disordered" evidence="5">
    <location>
        <begin position="282"/>
        <end position="355"/>
    </location>
</feature>
<feature type="transmembrane region" description="Helical" evidence="6">
    <location>
        <begin position="82"/>
        <end position="115"/>
    </location>
</feature>
<accession>A0A0U3MV85</accession>
<evidence type="ECO:0000313" key="7">
    <source>
        <dbReference type="EMBL" id="ALV05844.1"/>
    </source>
</evidence>
<evidence type="ECO:0000313" key="8">
    <source>
        <dbReference type="Proteomes" id="UP000060699"/>
    </source>
</evidence>
<feature type="transmembrane region" description="Helical" evidence="6">
    <location>
        <begin position="24"/>
        <end position="47"/>
    </location>
</feature>
<reference evidence="7 8" key="1">
    <citation type="submission" date="2015-12" db="EMBL/GenBank/DDBJ databases">
        <title>Complete genome of Roseateles depolymerans KCTC 42856.</title>
        <authorList>
            <person name="Kim K.M."/>
        </authorList>
    </citation>
    <scope>NUCLEOTIDE SEQUENCE [LARGE SCALE GENOMIC DNA]</scope>
    <source>
        <strain evidence="7 8">KCTC 42856</strain>
    </source>
</reference>
<keyword evidence="8" id="KW-1185">Reference proteome</keyword>
<sequence>MIKPMGRVADSFWRAAMYCLHPQVIGLSLLPVLLLGLLTGVLGYFFWEGAVAAVRSTMESWSLIDAMLKWLDSMGGQGLRALLAPIIVLGVSLPVLAALSMLLVAMMMMPSLVNLVGRRRFPGLERKRGGGFVSSLMWSLGHTVLCLVLLLVSLPFWLIPPLFAVLPPLIFGWLGYRVFTFDALADHASAPERRRLLREHRLPLLLLGVCTGYLGAAPAALFSLGLFAIALSPVLLPLAVWLFTLVFAFSSLWFIHYALAALQEMRREDTVAPGTPLDDVMDALPANYATPPPRVEDFPPDAPVPPASPGMPAALDAGAPRRLPPSSGSAVPGAQGGSGGSGGPGVPGVPGLPGA</sequence>
<keyword evidence="3 6" id="KW-1133">Transmembrane helix</keyword>
<gene>
    <name evidence="7" type="ORF">RD2015_1353</name>
</gene>
<dbReference type="KEGG" id="rdp:RD2015_1353"/>
<organism evidence="7 8">
    <name type="scientific">Roseateles depolymerans</name>
    <dbReference type="NCBI Taxonomy" id="76731"/>
    <lineage>
        <taxon>Bacteria</taxon>
        <taxon>Pseudomonadati</taxon>
        <taxon>Pseudomonadota</taxon>
        <taxon>Betaproteobacteria</taxon>
        <taxon>Burkholderiales</taxon>
        <taxon>Sphaerotilaceae</taxon>
        <taxon>Roseateles</taxon>
    </lineage>
</organism>
<dbReference type="InterPro" id="IPR059112">
    <property type="entry name" value="CysZ/EI24"/>
</dbReference>
<dbReference type="OrthoDB" id="8565703at2"/>
<feature type="transmembrane region" description="Helical" evidence="6">
    <location>
        <begin position="136"/>
        <end position="159"/>
    </location>
</feature>
<proteinExistence type="predicted"/>
<evidence type="ECO:0000256" key="4">
    <source>
        <dbReference type="ARBA" id="ARBA00023136"/>
    </source>
</evidence>
<feature type="transmembrane region" description="Helical" evidence="6">
    <location>
        <begin position="204"/>
        <end position="232"/>
    </location>
</feature>
<name>A0A0U3MV85_9BURK</name>
<dbReference type="RefSeq" id="WP_116001836.1">
    <property type="nucleotide sequence ID" value="NZ_CP013729.1"/>
</dbReference>
<evidence type="ECO:0000256" key="5">
    <source>
        <dbReference type="SAM" id="MobiDB-lite"/>
    </source>
</evidence>
<dbReference type="Proteomes" id="UP000060699">
    <property type="component" value="Chromosome"/>
</dbReference>
<feature type="transmembrane region" description="Helical" evidence="6">
    <location>
        <begin position="165"/>
        <end position="184"/>
    </location>
</feature>
<feature type="transmembrane region" description="Helical" evidence="6">
    <location>
        <begin position="238"/>
        <end position="259"/>
    </location>
</feature>
<protein>
    <submittedName>
        <fullName evidence="7">Putative transmembrane protein</fullName>
    </submittedName>
</protein>
<dbReference type="AlphaFoldDB" id="A0A0U3MV85"/>
<evidence type="ECO:0000256" key="6">
    <source>
        <dbReference type="SAM" id="Phobius"/>
    </source>
</evidence>
<dbReference type="EMBL" id="CP013729">
    <property type="protein sequence ID" value="ALV05844.1"/>
    <property type="molecule type" value="Genomic_DNA"/>
</dbReference>
<keyword evidence="4 6" id="KW-0472">Membrane</keyword>
<dbReference type="PATRIC" id="fig|76731.3.peg.1382"/>
<keyword evidence="2 6" id="KW-0812">Transmembrane</keyword>
<feature type="compositionally biased region" description="Pro residues" evidence="5">
    <location>
        <begin position="300"/>
        <end position="309"/>
    </location>
</feature>
<dbReference type="Pfam" id="PF07264">
    <property type="entry name" value="EI24"/>
    <property type="match status" value="1"/>
</dbReference>
<feature type="compositionally biased region" description="Gly residues" evidence="5">
    <location>
        <begin position="334"/>
        <end position="355"/>
    </location>
</feature>
<dbReference type="STRING" id="76731.RD2015_1353"/>
<feature type="compositionally biased region" description="Low complexity" evidence="5">
    <location>
        <begin position="324"/>
        <end position="333"/>
    </location>
</feature>
<comment type="subcellular location">
    <subcellularLocation>
        <location evidence="1">Membrane</location>
        <topology evidence="1">Multi-pass membrane protein</topology>
    </subcellularLocation>
</comment>
<evidence type="ECO:0000256" key="2">
    <source>
        <dbReference type="ARBA" id="ARBA00022692"/>
    </source>
</evidence>